<dbReference type="EC" id="5.4.99.5" evidence="2 5"/>
<dbReference type="AlphaFoldDB" id="A0A0F5JZP2"/>
<dbReference type="STRING" id="28092.WM40_12485"/>
<dbReference type="UniPathway" id="UPA00120">
    <property type="reaction ID" value="UER00203"/>
</dbReference>
<dbReference type="Proteomes" id="UP000033618">
    <property type="component" value="Unassembled WGS sequence"/>
</dbReference>
<evidence type="ECO:0000256" key="4">
    <source>
        <dbReference type="ARBA" id="ARBA00023235"/>
    </source>
</evidence>
<protein>
    <recommendedName>
        <fullName evidence="2 5">Chorismate mutase</fullName>
        <ecNumber evidence="2 5">5.4.99.5</ecNumber>
    </recommendedName>
</protein>
<dbReference type="GO" id="GO:0004106">
    <property type="term" value="F:chorismate mutase activity"/>
    <property type="evidence" value="ECO:0007669"/>
    <property type="project" value="UniProtKB-EC"/>
</dbReference>
<dbReference type="PIRSF" id="PIRSF026640">
    <property type="entry name" value="Peripl_chor_mut"/>
    <property type="match status" value="1"/>
</dbReference>
<dbReference type="InterPro" id="IPR051331">
    <property type="entry name" value="Chorismate_mutase-related"/>
</dbReference>
<dbReference type="InterPro" id="IPR036263">
    <property type="entry name" value="Chorismate_II_sf"/>
</dbReference>
<proteinExistence type="predicted"/>
<comment type="caution">
    <text evidence="7">The sequence shown here is derived from an EMBL/GenBank/DDBJ whole genome shotgun (WGS) entry which is preliminary data.</text>
</comment>
<comment type="pathway">
    <text evidence="1 5">Metabolic intermediate biosynthesis; prephenate biosynthesis; prephenate from chorismate: step 1/1.</text>
</comment>
<evidence type="ECO:0000256" key="5">
    <source>
        <dbReference type="PIRNR" id="PIRNR026640"/>
    </source>
</evidence>
<dbReference type="Gene3D" id="1.20.59.10">
    <property type="entry name" value="Chorismate mutase"/>
    <property type="match status" value="1"/>
</dbReference>
<evidence type="ECO:0000313" key="8">
    <source>
        <dbReference type="Proteomes" id="UP000033618"/>
    </source>
</evidence>
<dbReference type="Pfam" id="PF01817">
    <property type="entry name" value="CM_2"/>
    <property type="match status" value="1"/>
</dbReference>
<comment type="function">
    <text evidence="5">Catalyzes the Claisen rearrangement of chorismate to prephenate.</text>
</comment>
<comment type="catalytic activity">
    <reaction evidence="5">
        <text>chorismate = prephenate</text>
        <dbReference type="Rhea" id="RHEA:13897"/>
        <dbReference type="ChEBI" id="CHEBI:29748"/>
        <dbReference type="ChEBI" id="CHEBI:29934"/>
        <dbReference type="EC" id="5.4.99.5"/>
    </reaction>
</comment>
<evidence type="ECO:0000256" key="2">
    <source>
        <dbReference type="ARBA" id="ARBA00012404"/>
    </source>
</evidence>
<dbReference type="EMBL" id="LAQU01000011">
    <property type="protein sequence ID" value="KKB63356.1"/>
    <property type="molecule type" value="Genomic_DNA"/>
</dbReference>
<dbReference type="GO" id="GO:0009697">
    <property type="term" value="P:salicylic acid biosynthetic process"/>
    <property type="evidence" value="ECO:0007669"/>
    <property type="project" value="TreeGrafter"/>
</dbReference>
<feature type="domain" description="Chorismate mutase" evidence="6">
    <location>
        <begin position="1"/>
        <end position="93"/>
    </location>
</feature>
<gene>
    <name evidence="7" type="ORF">WM40_12485</name>
</gene>
<dbReference type="SUPFAM" id="SSF48600">
    <property type="entry name" value="Chorismate mutase II"/>
    <property type="match status" value="1"/>
</dbReference>
<dbReference type="InterPro" id="IPR036979">
    <property type="entry name" value="CM_dom_sf"/>
</dbReference>
<dbReference type="SMART" id="SM00830">
    <property type="entry name" value="CM_2"/>
    <property type="match status" value="1"/>
</dbReference>
<reference evidence="7 8" key="1">
    <citation type="submission" date="2015-03" db="EMBL/GenBank/DDBJ databases">
        <title>Draft Genome Sequence of Burkholderia andropogonis type strain ICMP2807, isolated from Sorghum bicolor.</title>
        <authorList>
            <person name="Lopes-Santos L."/>
            <person name="Castro D.B."/>
            <person name="Ottoboni L.M."/>
            <person name="Park D."/>
            <person name="Weirc B.S."/>
            <person name="Destefano S.A."/>
        </authorList>
    </citation>
    <scope>NUCLEOTIDE SEQUENCE [LARGE SCALE GENOMIC DNA]</scope>
    <source>
        <strain evidence="7 8">ICMP2807</strain>
    </source>
</reference>
<name>A0A0F5JZP2_9BURK</name>
<dbReference type="NCBIfam" id="TIGR01806">
    <property type="entry name" value="CM_mono2"/>
    <property type="match status" value="1"/>
</dbReference>
<keyword evidence="4 5" id="KW-0413">Isomerase</keyword>
<accession>A0A0F5JZP2</accession>
<dbReference type="PATRIC" id="fig|28092.6.peg.2937"/>
<dbReference type="PROSITE" id="PS51168">
    <property type="entry name" value="CHORISMATE_MUT_2"/>
    <property type="match status" value="1"/>
</dbReference>
<dbReference type="InterPro" id="IPR002701">
    <property type="entry name" value="CM_II_prokaryot"/>
</dbReference>
<dbReference type="InterPro" id="IPR008240">
    <property type="entry name" value="Chorismate_mutase_periplasmic"/>
</dbReference>
<evidence type="ECO:0000256" key="1">
    <source>
        <dbReference type="ARBA" id="ARBA00004817"/>
    </source>
</evidence>
<sequence>MLSVMLGCAESIAAPVPALVPLVRSISERLDTAEQVALSKWDSGKAVHDPKREAQVLTSVAAMAPALGVGAEDATRIFEDQIEANKEIQYALLNDWRRQGNAPATARKSLTGVIRPILDNLQTAILQDLQAASTARNDVDCHRQLAVAVGDVAQARSLDVLHRIALDRAVAHVCLSAAPASK</sequence>
<evidence type="ECO:0000256" key="3">
    <source>
        <dbReference type="ARBA" id="ARBA00022729"/>
    </source>
</evidence>
<keyword evidence="8" id="KW-1185">Reference proteome</keyword>
<evidence type="ECO:0000313" key="7">
    <source>
        <dbReference type="EMBL" id="KKB63356.1"/>
    </source>
</evidence>
<dbReference type="GO" id="GO:0046417">
    <property type="term" value="P:chorismate metabolic process"/>
    <property type="evidence" value="ECO:0007669"/>
    <property type="project" value="InterPro"/>
</dbReference>
<evidence type="ECO:0000259" key="6">
    <source>
        <dbReference type="PROSITE" id="PS51168"/>
    </source>
</evidence>
<dbReference type="PANTHER" id="PTHR38041:SF2">
    <property type="entry name" value="SECRETED CHORISMATE MUTASE"/>
    <property type="match status" value="1"/>
</dbReference>
<organism evidence="7 8">
    <name type="scientific">Robbsia andropogonis</name>
    <dbReference type="NCBI Taxonomy" id="28092"/>
    <lineage>
        <taxon>Bacteria</taxon>
        <taxon>Pseudomonadati</taxon>
        <taxon>Pseudomonadota</taxon>
        <taxon>Betaproteobacteria</taxon>
        <taxon>Burkholderiales</taxon>
        <taxon>Burkholderiaceae</taxon>
        <taxon>Robbsia</taxon>
    </lineage>
</organism>
<dbReference type="NCBIfam" id="NF006741">
    <property type="entry name" value="PRK09269.1"/>
    <property type="match status" value="1"/>
</dbReference>
<dbReference type="PANTHER" id="PTHR38041">
    <property type="entry name" value="CHORISMATE MUTASE"/>
    <property type="match status" value="1"/>
</dbReference>
<keyword evidence="3" id="KW-0732">Signal</keyword>